<feature type="domain" description="GAG-pre-integrase" evidence="2">
    <location>
        <begin position="129"/>
        <end position="175"/>
    </location>
</feature>
<dbReference type="Pfam" id="PF22936">
    <property type="entry name" value="Pol_BBD"/>
    <property type="match status" value="1"/>
</dbReference>
<name>A0AA88X565_9ASTE</name>
<evidence type="ECO:0000313" key="6">
    <source>
        <dbReference type="Proteomes" id="UP001188597"/>
    </source>
</evidence>
<feature type="region of interest" description="Disordered" evidence="1">
    <location>
        <begin position="285"/>
        <end position="308"/>
    </location>
</feature>
<evidence type="ECO:0000313" key="5">
    <source>
        <dbReference type="EMBL" id="KAK3040107.1"/>
    </source>
</evidence>
<feature type="domain" description="Retrovirus-related Pol polyprotein from transposon TNT 1-94-like beta-barrel" evidence="3">
    <location>
        <begin position="44"/>
        <end position="101"/>
    </location>
</feature>
<proteinExistence type="predicted"/>
<feature type="domain" description="Retroviral polymerase SH3-like" evidence="4">
    <location>
        <begin position="194"/>
        <end position="252"/>
    </location>
</feature>
<evidence type="ECO:0000259" key="4">
    <source>
        <dbReference type="Pfam" id="PF25597"/>
    </source>
</evidence>
<evidence type="ECO:0000259" key="2">
    <source>
        <dbReference type="Pfam" id="PF13976"/>
    </source>
</evidence>
<dbReference type="InterPro" id="IPR057670">
    <property type="entry name" value="SH3_retrovirus"/>
</dbReference>
<sequence>MGNKGFYDTMFAGKKEDMLERAHSALLLCLADNVLLKGLVCHLLPFDGGKVLMENNVACKVVGICSIQIMMHDGIVKTLIYVRHVPELRKNLIYLGNLDFNGRSYRAAGGVIRIMKGALVVMKGLKQNNLYLLQGSTVTGPVAVASSFDIDSDTTKLWHMHLGHMSERDTNVLSKQVWSGTHANYENLRIFGYPTYTRVNDGKLEPRAKKCIFLGYATEVKGYRLWCLDSKSSRFLISRDVTFNESLMLSEKDELIDAGKDHGAREKVVLEVQVPDSLPKICTDEKYGSHSTEENEETQEQQYSITRNKSRREIQPLQKYGYADIIAYALSVVKSIEFEEPITYKETLKNTESTQ</sequence>
<dbReference type="Pfam" id="PF25597">
    <property type="entry name" value="SH3_retrovirus"/>
    <property type="match status" value="1"/>
</dbReference>
<dbReference type="Pfam" id="PF13976">
    <property type="entry name" value="gag_pre-integrs"/>
    <property type="match status" value="1"/>
</dbReference>
<evidence type="ECO:0000259" key="3">
    <source>
        <dbReference type="Pfam" id="PF22936"/>
    </source>
</evidence>
<dbReference type="InterPro" id="IPR054722">
    <property type="entry name" value="PolX-like_BBD"/>
</dbReference>
<accession>A0AA88X565</accession>
<evidence type="ECO:0008006" key="7">
    <source>
        <dbReference type="Google" id="ProtNLM"/>
    </source>
</evidence>
<dbReference type="Proteomes" id="UP001188597">
    <property type="component" value="Unassembled WGS sequence"/>
</dbReference>
<protein>
    <recommendedName>
        <fullName evidence="7">GAG-pre-integrase domain-containing protein</fullName>
    </recommendedName>
</protein>
<gene>
    <name evidence="5" type="ORF">RJ639_027833</name>
</gene>
<dbReference type="AlphaFoldDB" id="A0AA88X565"/>
<evidence type="ECO:0000256" key="1">
    <source>
        <dbReference type="SAM" id="MobiDB-lite"/>
    </source>
</evidence>
<dbReference type="EMBL" id="JAVXUP010000061">
    <property type="protein sequence ID" value="KAK3040107.1"/>
    <property type="molecule type" value="Genomic_DNA"/>
</dbReference>
<dbReference type="InterPro" id="IPR025724">
    <property type="entry name" value="GAG-pre-integrase_dom"/>
</dbReference>
<keyword evidence="6" id="KW-1185">Reference proteome</keyword>
<comment type="caution">
    <text evidence="5">The sequence shown here is derived from an EMBL/GenBank/DDBJ whole genome shotgun (WGS) entry which is preliminary data.</text>
</comment>
<reference evidence="5" key="1">
    <citation type="submission" date="2022-12" db="EMBL/GenBank/DDBJ databases">
        <title>Draft genome assemblies for two species of Escallonia (Escalloniales).</title>
        <authorList>
            <person name="Chanderbali A."/>
            <person name="Dervinis C."/>
            <person name="Anghel I."/>
            <person name="Soltis D."/>
            <person name="Soltis P."/>
            <person name="Zapata F."/>
        </authorList>
    </citation>
    <scope>NUCLEOTIDE SEQUENCE</scope>
    <source>
        <strain evidence="5">UCBG64.0493</strain>
        <tissue evidence="5">Leaf</tissue>
    </source>
</reference>
<organism evidence="5 6">
    <name type="scientific">Escallonia herrerae</name>
    <dbReference type="NCBI Taxonomy" id="1293975"/>
    <lineage>
        <taxon>Eukaryota</taxon>
        <taxon>Viridiplantae</taxon>
        <taxon>Streptophyta</taxon>
        <taxon>Embryophyta</taxon>
        <taxon>Tracheophyta</taxon>
        <taxon>Spermatophyta</taxon>
        <taxon>Magnoliopsida</taxon>
        <taxon>eudicotyledons</taxon>
        <taxon>Gunneridae</taxon>
        <taxon>Pentapetalae</taxon>
        <taxon>asterids</taxon>
        <taxon>campanulids</taxon>
        <taxon>Escalloniales</taxon>
        <taxon>Escalloniaceae</taxon>
        <taxon>Escallonia</taxon>
    </lineage>
</organism>